<feature type="region of interest" description="Disordered" evidence="1">
    <location>
        <begin position="149"/>
        <end position="244"/>
    </location>
</feature>
<feature type="region of interest" description="Disordered" evidence="1">
    <location>
        <begin position="98"/>
        <end position="132"/>
    </location>
</feature>
<protein>
    <submittedName>
        <fullName evidence="2">Uncharacterized protein</fullName>
    </submittedName>
</protein>
<organism evidence="2 3">
    <name type="scientific">Rhizoctonia solani AG-3 Rhs1AP</name>
    <dbReference type="NCBI Taxonomy" id="1086054"/>
    <lineage>
        <taxon>Eukaryota</taxon>
        <taxon>Fungi</taxon>
        <taxon>Dikarya</taxon>
        <taxon>Basidiomycota</taxon>
        <taxon>Agaricomycotina</taxon>
        <taxon>Agaricomycetes</taxon>
        <taxon>Cantharellales</taxon>
        <taxon>Ceratobasidiaceae</taxon>
        <taxon>Rhizoctonia</taxon>
    </lineage>
</organism>
<dbReference type="EMBL" id="JATN01000319">
    <property type="protein sequence ID" value="EUC60407.1"/>
    <property type="molecule type" value="Genomic_DNA"/>
</dbReference>
<feature type="compositionally biased region" description="Basic and acidic residues" evidence="1">
    <location>
        <begin position="98"/>
        <end position="117"/>
    </location>
</feature>
<dbReference type="AlphaFoldDB" id="X8J9J6"/>
<sequence>MSPKKVKTTKPQPGNEPTETTSVPTQMPEETPAPIIGDEDVHMDAGESVPSGANTEDEIARLRAEITRLTTERDMARLLASSMQERLSDVKEALNEQKDRVAELKDDNSRYRRKYNEAEANAKSWREKAEAAEDCYKDLDEDFSNLEEDFNRYQADNPERREDAPSRTAENEQFERDAQALYEETDTRSGIMGERPEQKRGDTSAPKTKPTAHSKRDDGSARWSEPTFDGNASGNSKAGVKTSAYRRQHQFLPKEKTMAATSHVVDMHREEGPDLAKVVTKAGDKDLEWTGRWHVNPADPESANAWRIRDTQQVSALVTGTNRTRIDPTLQETQRLLINGARLVPLNHRSAAQTEVVEFATWAESAGNHPLRHLNQTGTGVRRGTDGTLNALDITVQRFITELRPNTGHTDHQARIGRINHLMREIFSHPNSYRRLVDVIDPNTGSDIYADPVNETVLSEANRINAVTFPDGVAITHLSVTRWLWSTLRISRAIAQHLIEPYFRRQLRHTLAARTLERLADQPNVSDQALAWIQMFGIPNARSQFFTVTDRRYTVRDLSRSIWQTSGGQRWRWVLPAAPPGVVDQPPMQTLAADTSFGEIDVTIDWLPDHVRQVWEPLYTAAVTAVEQEDLLAAPVVEPMEMIVEEDAPMSS</sequence>
<gene>
    <name evidence="2" type="ORF">RSOL_340620</name>
</gene>
<comment type="caution">
    <text evidence="2">The sequence shown here is derived from an EMBL/GenBank/DDBJ whole genome shotgun (WGS) entry which is preliminary data.</text>
</comment>
<proteinExistence type="predicted"/>
<dbReference type="Proteomes" id="UP000030108">
    <property type="component" value="Unassembled WGS sequence"/>
</dbReference>
<evidence type="ECO:0000313" key="3">
    <source>
        <dbReference type="Proteomes" id="UP000030108"/>
    </source>
</evidence>
<accession>X8J9J6</accession>
<feature type="region of interest" description="Disordered" evidence="1">
    <location>
        <begin position="1"/>
        <end position="58"/>
    </location>
</feature>
<evidence type="ECO:0000256" key="1">
    <source>
        <dbReference type="SAM" id="MobiDB-lite"/>
    </source>
</evidence>
<reference evidence="3" key="1">
    <citation type="journal article" date="2014" name="Genome Announc.">
        <title>Draft genome sequence of the plant-pathogenic soil fungus Rhizoctonia solani anastomosis group 3 strain Rhs1AP.</title>
        <authorList>
            <person name="Cubeta M.A."/>
            <person name="Thomas E."/>
            <person name="Dean R.A."/>
            <person name="Jabaji S."/>
            <person name="Neate S.M."/>
            <person name="Tavantzis S."/>
            <person name="Toda T."/>
            <person name="Vilgalys R."/>
            <person name="Bharathan N."/>
            <person name="Fedorova-Abrams N."/>
            <person name="Pakala S.B."/>
            <person name="Pakala S.M."/>
            <person name="Zafar N."/>
            <person name="Joardar V."/>
            <person name="Losada L."/>
            <person name="Nierman W.C."/>
        </authorList>
    </citation>
    <scope>NUCLEOTIDE SEQUENCE [LARGE SCALE GENOMIC DNA]</scope>
    <source>
        <strain evidence="3">AG-3</strain>
    </source>
</reference>
<dbReference type="Gene3D" id="1.20.5.1700">
    <property type="match status" value="1"/>
</dbReference>
<name>X8J9J6_9AGAM</name>
<feature type="compositionally biased region" description="Polar residues" evidence="1">
    <location>
        <begin position="9"/>
        <end position="25"/>
    </location>
</feature>
<feature type="compositionally biased region" description="Basic and acidic residues" evidence="1">
    <location>
        <begin position="157"/>
        <end position="178"/>
    </location>
</feature>
<feature type="non-terminal residue" evidence="2">
    <location>
        <position position="652"/>
    </location>
</feature>
<evidence type="ECO:0000313" key="2">
    <source>
        <dbReference type="EMBL" id="EUC60407.1"/>
    </source>
</evidence>